<comment type="similarity">
    <text evidence="2">Belongs to the peptidase C13 family.</text>
</comment>
<dbReference type="GO" id="GO:0006624">
    <property type="term" value="P:vacuolar protein processing"/>
    <property type="evidence" value="ECO:0007669"/>
    <property type="project" value="TreeGrafter"/>
</dbReference>
<evidence type="ECO:0000256" key="1">
    <source>
        <dbReference type="ARBA" id="ARBA00000810"/>
    </source>
</evidence>
<proteinExistence type="inferred from homology"/>
<evidence type="ECO:0000259" key="9">
    <source>
        <dbReference type="Pfam" id="PF20985"/>
    </source>
</evidence>
<name>A0A087SEB4_AUXPR</name>
<dbReference type="AlphaFoldDB" id="A0A087SEB4"/>
<dbReference type="PRINTS" id="PR00776">
    <property type="entry name" value="HEMOGLOBNASE"/>
</dbReference>
<dbReference type="EC" id="3.4.22.34" evidence="3"/>
<evidence type="ECO:0000313" key="11">
    <source>
        <dbReference type="Proteomes" id="UP000028924"/>
    </source>
</evidence>
<evidence type="ECO:0000313" key="10">
    <source>
        <dbReference type="EMBL" id="KFM24068.1"/>
    </source>
</evidence>
<evidence type="ECO:0000256" key="8">
    <source>
        <dbReference type="SAM" id="MobiDB-lite"/>
    </source>
</evidence>
<reference evidence="10 11" key="1">
    <citation type="journal article" date="2014" name="BMC Genomics">
        <title>Oil accumulation mechanisms of the oleaginous microalga Chlorella protothecoides revealed through its genome, transcriptomes, and proteomes.</title>
        <authorList>
            <person name="Gao C."/>
            <person name="Wang Y."/>
            <person name="Shen Y."/>
            <person name="Yan D."/>
            <person name="He X."/>
            <person name="Dai J."/>
            <person name="Wu Q."/>
        </authorList>
    </citation>
    <scope>NUCLEOTIDE SEQUENCE [LARGE SCALE GENOMIC DNA]</scope>
    <source>
        <strain evidence="10 11">0710</strain>
    </source>
</reference>
<dbReference type="EMBL" id="KL662105">
    <property type="protein sequence ID" value="KFM24068.1"/>
    <property type="molecule type" value="Genomic_DNA"/>
</dbReference>
<feature type="region of interest" description="Disordered" evidence="8">
    <location>
        <begin position="1"/>
        <end position="49"/>
    </location>
</feature>
<dbReference type="KEGG" id="apro:F751_1333"/>
<dbReference type="InterPro" id="IPR048501">
    <property type="entry name" value="Legum_prodom"/>
</dbReference>
<dbReference type="InterPro" id="IPR046427">
    <property type="entry name" value="Legumain_prodom_sf"/>
</dbReference>
<evidence type="ECO:0000256" key="6">
    <source>
        <dbReference type="ARBA" id="ARBA00022801"/>
    </source>
</evidence>
<keyword evidence="4" id="KW-0645">Protease</keyword>
<dbReference type="GO" id="GO:0005773">
    <property type="term" value="C:vacuole"/>
    <property type="evidence" value="ECO:0007669"/>
    <property type="project" value="GOC"/>
</dbReference>
<gene>
    <name evidence="10" type="ORF">F751_1333</name>
</gene>
<dbReference type="SUPFAM" id="SSF75005">
    <property type="entry name" value="Arabinanase/levansucrase/invertase"/>
    <property type="match status" value="1"/>
</dbReference>
<dbReference type="STRING" id="3075.A0A087SEB4"/>
<dbReference type="GO" id="GO:0051603">
    <property type="term" value="P:proteolysis involved in protein catabolic process"/>
    <property type="evidence" value="ECO:0007669"/>
    <property type="project" value="TreeGrafter"/>
</dbReference>
<evidence type="ECO:0000256" key="2">
    <source>
        <dbReference type="ARBA" id="ARBA00009941"/>
    </source>
</evidence>
<protein>
    <recommendedName>
        <fullName evidence="3">legumain</fullName>
        <ecNumber evidence="3">3.4.22.34</ecNumber>
    </recommendedName>
</protein>
<evidence type="ECO:0000256" key="7">
    <source>
        <dbReference type="ARBA" id="ARBA00022807"/>
    </source>
</evidence>
<dbReference type="Pfam" id="PF20985">
    <property type="entry name" value="Legum_prodom"/>
    <property type="match status" value="1"/>
</dbReference>
<dbReference type="GO" id="GO:0004197">
    <property type="term" value="F:cysteine-type endopeptidase activity"/>
    <property type="evidence" value="ECO:0007669"/>
    <property type="project" value="UniProtKB-EC"/>
</dbReference>
<keyword evidence="6" id="KW-0378">Hydrolase</keyword>
<dbReference type="Gene3D" id="2.115.10.20">
    <property type="entry name" value="Glycosyl hydrolase domain, family 43"/>
    <property type="match status" value="2"/>
</dbReference>
<keyword evidence="5" id="KW-0732">Signal</keyword>
<dbReference type="Pfam" id="PF01650">
    <property type="entry name" value="Peptidase_C13"/>
    <property type="match status" value="1"/>
</dbReference>
<dbReference type="InterPro" id="IPR001096">
    <property type="entry name" value="Peptidase_C13"/>
</dbReference>
<keyword evidence="7" id="KW-0788">Thiol protease</keyword>
<dbReference type="InterPro" id="IPR023296">
    <property type="entry name" value="Glyco_hydro_beta-prop_sf"/>
</dbReference>
<evidence type="ECO:0000256" key="4">
    <source>
        <dbReference type="ARBA" id="ARBA00022670"/>
    </source>
</evidence>
<dbReference type="OrthoDB" id="192611at2759"/>
<dbReference type="FunFam" id="3.40.50.1460:FF:000006">
    <property type="entry name" value="Legumain"/>
    <property type="match status" value="1"/>
</dbReference>
<accession>A0A087SEB4</accession>
<dbReference type="eggNOG" id="KOG2084">
    <property type="taxonomic scope" value="Eukaryota"/>
</dbReference>
<keyword evidence="11" id="KW-1185">Reference proteome</keyword>
<dbReference type="Gene3D" id="1.10.132.130">
    <property type="match status" value="1"/>
</dbReference>
<dbReference type="Gene3D" id="3.40.50.1460">
    <property type="match status" value="1"/>
</dbReference>
<dbReference type="PANTHER" id="PTHR12000">
    <property type="entry name" value="HEMOGLOBINASE FAMILY MEMBER"/>
    <property type="match status" value="1"/>
</dbReference>
<dbReference type="PANTHER" id="PTHR12000:SF42">
    <property type="entry name" value="LEGUMAIN"/>
    <property type="match status" value="1"/>
</dbReference>
<evidence type="ECO:0000256" key="5">
    <source>
        <dbReference type="ARBA" id="ARBA00022729"/>
    </source>
</evidence>
<dbReference type="GeneID" id="23612724"/>
<feature type="domain" description="Legumain prodomain" evidence="9">
    <location>
        <begin position="653"/>
        <end position="723"/>
    </location>
</feature>
<dbReference type="RefSeq" id="XP_011396954.1">
    <property type="nucleotide sequence ID" value="XM_011398652.1"/>
</dbReference>
<comment type="catalytic activity">
    <reaction evidence="1">
        <text>Hydrolysis of proteins and small molecule substrates at -Asn-|-Xaa- bonds.</text>
        <dbReference type="EC" id="3.4.22.34"/>
    </reaction>
</comment>
<evidence type="ECO:0000256" key="3">
    <source>
        <dbReference type="ARBA" id="ARBA00012628"/>
    </source>
</evidence>
<dbReference type="eggNOG" id="KOG1348">
    <property type="taxonomic scope" value="Eukaryota"/>
</dbReference>
<organism evidence="10 11">
    <name type="scientific">Auxenochlorella protothecoides</name>
    <name type="common">Green microalga</name>
    <name type="synonym">Chlorella protothecoides</name>
    <dbReference type="NCBI Taxonomy" id="3075"/>
    <lineage>
        <taxon>Eukaryota</taxon>
        <taxon>Viridiplantae</taxon>
        <taxon>Chlorophyta</taxon>
        <taxon>core chlorophytes</taxon>
        <taxon>Trebouxiophyceae</taxon>
        <taxon>Chlorellales</taxon>
        <taxon>Chlorellaceae</taxon>
        <taxon>Auxenochlorella</taxon>
    </lineage>
</organism>
<sequence>MWHSGHSTEDDPGVDALFPGSGSVGWPALAAEHGGRDGGEGRPATSDVGRVLGPNAEAWWSFDTRHISVSDVQILGDSQGGRSDAGVYWMFTAGGIETSDEPSGTVLPVGQSGEWDAHFIAGPQVVAAGPNDLRMYYYSWDEGLGRFVIGLARSEDGFRWKKTGPIFQGGEGHDAAGATAHCVVQDLDSRAFFMFYEAVAADNTRSIGLAVSPDGLGDWQRTPDPILRSGRRGRLGRGVRENWALLIAGSNGWGNYRHQADVAHAYQVLLRGGIKEDRIIVMMFDDVARHPMNPHPNKLFNAPGGPDVYQGLRVDYSGTAVNALNFLAVLAGNRSGIEISSIANGRVLESGPQDHVFVYYSDHGAPGIVGMPSGPFLFADQWLSVIKSRSGVGYEHMVIYLEACESGSMFEGLLPEDISVFATTAANARESSWGTYCPGQSPSPPPELLTCLGDLYSVAWLEDADEANLSVETLKEQFQAVRLRTSQNFTYQQGSHAQRFGQLSMGTQSVAEYLGDAEQGPAAWGHAGAGAWVGAQVADAGAESSRRRRLGPQGAVPQRDADLAPLYAAVWREGPANSAKRAEAERALAAALGARAALDARVARAVGAVADGRRSAARRGAAGRKGAPSAGLGAAPAFYAPDLLYAGELPGREGRPVVDDWDCLRTIVMSNDKMHPLQDMVGAWEGVCGALDQYGMRHSRAFANLCNAGVRPAELGTAAALACTDADVA</sequence>
<dbReference type="Proteomes" id="UP000028924">
    <property type="component" value="Unassembled WGS sequence"/>
</dbReference>